<sequence>MRKVLHSLLHPDQPAGHQQPPPPQPAQQYQQYPAQQYQHINSIPRNSIPRNIPIPTNAFYTNLHLGSQSCSAWTHPYSLSWAKGSGNASSWGMAVAHTEPEVRAYGPPGQGGKGESQYYINPIGIQSTVMGLEGLEAGSVDVCFAPGEGKRAVMRMPLVQGMGFVTALYSECTPLIQSSVFFRDMQPAGTINGGTTSKYRLILEDGKTWLLYITHPSHPGPIPLHKDSNTTIRGPASFTGTIQVAKLPASCPEDAYDSSAGAYATSRIVSGTANGAQGTYSFSWTKGGLDRPLLMFALPHHVASFDGAAARGVTSLKLQTTTKGVATGVVGDRWGMEEGLPVSMGFGPAGVLRLAGAGREAVIRAARSEVEQEVHPQCCLDSMYFSGKGLGKFAMMAYAVGEMAGEMGLAAKVLEKLKRAFAVFVENKQPHPLVYDTTWKGVVSSAGCGGDCGTDFGNTWYNDHHFHYGYFVYTAAVIGHFDPQWLQDARNRNWVNMLVRDFANPVADAQFPFSRSFDWFHGHSWAKGIFESADGKDQESTSEDVFASYALKMWGAISGDRNMEARGNLMLAVQARTFPTYFLMEDSNTVQPRQIVGNKVTGILFENKVDHATYFGMNPEYIQGIHMIPLSTPSAMIRSATFVREEWEAYFSNRRADCVEGGWRGILYANLAAVDAKAAFSFFDQPGFDAGWLDGGASRTWYLAYCAALGGA</sequence>
<dbReference type="GO" id="GO:0042973">
    <property type="term" value="F:glucan endo-1,3-beta-D-glucosidase activity"/>
    <property type="evidence" value="ECO:0007669"/>
    <property type="project" value="UniProtKB-EC"/>
</dbReference>
<evidence type="ECO:0000256" key="4">
    <source>
        <dbReference type="ARBA" id="ARBA00022801"/>
    </source>
</evidence>
<dbReference type="AlphaFoldDB" id="A0A6G1HXR0"/>
<reference evidence="12" key="1">
    <citation type="journal article" date="2020" name="Stud. Mycol.">
        <title>101 Dothideomycetes genomes: a test case for predicting lifestyles and emergence of pathogens.</title>
        <authorList>
            <person name="Haridas S."/>
            <person name="Albert R."/>
            <person name="Binder M."/>
            <person name="Bloem J."/>
            <person name="Labutti K."/>
            <person name="Salamov A."/>
            <person name="Andreopoulos B."/>
            <person name="Baker S."/>
            <person name="Barry K."/>
            <person name="Bills G."/>
            <person name="Bluhm B."/>
            <person name="Cannon C."/>
            <person name="Castanera R."/>
            <person name="Culley D."/>
            <person name="Daum C."/>
            <person name="Ezra D."/>
            <person name="Gonzalez J."/>
            <person name="Henrissat B."/>
            <person name="Kuo A."/>
            <person name="Liang C."/>
            <person name="Lipzen A."/>
            <person name="Lutzoni F."/>
            <person name="Magnuson J."/>
            <person name="Mondo S."/>
            <person name="Nolan M."/>
            <person name="Ohm R."/>
            <person name="Pangilinan J."/>
            <person name="Park H.-J."/>
            <person name="Ramirez L."/>
            <person name="Alfaro M."/>
            <person name="Sun H."/>
            <person name="Tritt A."/>
            <person name="Yoshinaga Y."/>
            <person name="Zwiers L.-H."/>
            <person name="Turgeon B."/>
            <person name="Goodwin S."/>
            <person name="Spatafora J."/>
            <person name="Crous P."/>
            <person name="Grigoriev I."/>
        </authorList>
    </citation>
    <scope>NUCLEOTIDE SEQUENCE</scope>
    <source>
        <strain evidence="12">CBS 262.69</strain>
    </source>
</reference>
<dbReference type="Gene3D" id="1.10.287.1170">
    <property type="entry name" value="glycoside hydrolase family 81 endo-[beta] glucanase"/>
    <property type="match status" value="1"/>
</dbReference>
<dbReference type="Gene3D" id="1.20.5.420">
    <property type="entry name" value="Immunoglobulin FC, subunit C"/>
    <property type="match status" value="1"/>
</dbReference>
<keyword evidence="8" id="KW-0624">Polysaccharide degradation</keyword>
<dbReference type="Gene3D" id="2.70.98.30">
    <property type="entry name" value="Golgi alpha-mannosidase II, domain 4"/>
    <property type="match status" value="1"/>
</dbReference>
<keyword evidence="7" id="KW-0961">Cell wall biogenesis/degradation</keyword>
<dbReference type="InterPro" id="IPR040451">
    <property type="entry name" value="GH81_N"/>
</dbReference>
<evidence type="ECO:0000259" key="11">
    <source>
        <dbReference type="Pfam" id="PF17652"/>
    </source>
</evidence>
<evidence type="ECO:0000256" key="9">
    <source>
        <dbReference type="SAM" id="MobiDB-lite"/>
    </source>
</evidence>
<evidence type="ECO:0000256" key="8">
    <source>
        <dbReference type="ARBA" id="ARBA00023326"/>
    </source>
</evidence>
<proteinExistence type="inferred from homology"/>
<comment type="catalytic activity">
    <reaction evidence="1">
        <text>Hydrolysis of (1-&gt;3)-beta-D-glucosidic linkages in (1-&gt;3)-beta-D-glucans.</text>
        <dbReference type="EC" id="3.2.1.39"/>
    </reaction>
</comment>
<comment type="similarity">
    <text evidence="2">Belongs to the glycosyl hydrolase 81 family.</text>
</comment>
<feature type="domain" description="Glycosyl hydrolase family 81 N-terminal" evidence="10">
    <location>
        <begin position="50"/>
        <end position="348"/>
    </location>
</feature>
<dbReference type="PROSITE" id="PS52008">
    <property type="entry name" value="GH81"/>
    <property type="match status" value="1"/>
</dbReference>
<dbReference type="PANTHER" id="PTHR31983:SF0">
    <property type="entry name" value="GLUCAN ENDO-1,3-BETA-D-GLUCOSIDASE 2"/>
    <property type="match status" value="1"/>
</dbReference>
<dbReference type="InterPro" id="IPR005200">
    <property type="entry name" value="Endo-beta-glucanase"/>
</dbReference>
<dbReference type="InterPro" id="IPR040720">
    <property type="entry name" value="GH81_C"/>
</dbReference>
<keyword evidence="4" id="KW-0378">Hydrolase</keyword>
<dbReference type="Proteomes" id="UP000799640">
    <property type="component" value="Unassembled WGS sequence"/>
</dbReference>
<feature type="domain" description="Glycosyl hydrolase family 81 C-terminal" evidence="11">
    <location>
        <begin position="359"/>
        <end position="703"/>
    </location>
</feature>
<keyword evidence="6" id="KW-0326">Glycosidase</keyword>
<name>A0A6G1HXR0_9PEZI</name>
<dbReference type="GO" id="GO:0009986">
    <property type="term" value="C:cell surface"/>
    <property type="evidence" value="ECO:0007669"/>
    <property type="project" value="TreeGrafter"/>
</dbReference>
<dbReference type="OrthoDB" id="4473401at2759"/>
<evidence type="ECO:0000256" key="1">
    <source>
        <dbReference type="ARBA" id="ARBA00000382"/>
    </source>
</evidence>
<evidence type="ECO:0000313" key="12">
    <source>
        <dbReference type="EMBL" id="KAF2400691.1"/>
    </source>
</evidence>
<evidence type="ECO:0000256" key="3">
    <source>
        <dbReference type="ARBA" id="ARBA00012780"/>
    </source>
</evidence>
<organism evidence="12 13">
    <name type="scientific">Trichodelitschia bisporula</name>
    <dbReference type="NCBI Taxonomy" id="703511"/>
    <lineage>
        <taxon>Eukaryota</taxon>
        <taxon>Fungi</taxon>
        <taxon>Dikarya</taxon>
        <taxon>Ascomycota</taxon>
        <taxon>Pezizomycotina</taxon>
        <taxon>Dothideomycetes</taxon>
        <taxon>Dothideomycetes incertae sedis</taxon>
        <taxon>Phaeotrichales</taxon>
        <taxon>Phaeotrichaceae</taxon>
        <taxon>Trichodelitschia</taxon>
    </lineage>
</organism>
<dbReference type="EMBL" id="ML996694">
    <property type="protein sequence ID" value="KAF2400691.1"/>
    <property type="molecule type" value="Genomic_DNA"/>
</dbReference>
<dbReference type="PANTHER" id="PTHR31983">
    <property type="entry name" value="ENDO-1,3(4)-BETA-GLUCANASE 1"/>
    <property type="match status" value="1"/>
</dbReference>
<evidence type="ECO:0000256" key="6">
    <source>
        <dbReference type="ARBA" id="ARBA00023295"/>
    </source>
</evidence>
<dbReference type="Pfam" id="PF03639">
    <property type="entry name" value="Glyco_hydro_81"/>
    <property type="match status" value="1"/>
</dbReference>
<accession>A0A6G1HXR0</accession>
<evidence type="ECO:0000259" key="10">
    <source>
        <dbReference type="Pfam" id="PF03639"/>
    </source>
</evidence>
<dbReference type="GO" id="GO:0071555">
    <property type="term" value="P:cell wall organization"/>
    <property type="evidence" value="ECO:0007669"/>
    <property type="project" value="UniProtKB-KW"/>
</dbReference>
<dbReference type="EC" id="3.2.1.39" evidence="3"/>
<evidence type="ECO:0000256" key="5">
    <source>
        <dbReference type="ARBA" id="ARBA00023277"/>
    </source>
</evidence>
<dbReference type="GO" id="GO:0000272">
    <property type="term" value="P:polysaccharide catabolic process"/>
    <property type="evidence" value="ECO:0007669"/>
    <property type="project" value="UniProtKB-KW"/>
</dbReference>
<evidence type="ECO:0000256" key="7">
    <source>
        <dbReference type="ARBA" id="ARBA00023316"/>
    </source>
</evidence>
<evidence type="ECO:0000313" key="13">
    <source>
        <dbReference type="Proteomes" id="UP000799640"/>
    </source>
</evidence>
<keyword evidence="13" id="KW-1185">Reference proteome</keyword>
<gene>
    <name evidence="12" type="ORF">EJ06DRAFT_542858</name>
</gene>
<protein>
    <recommendedName>
        <fullName evidence="3">glucan endo-1,3-beta-D-glucosidase</fullName>
        <ecNumber evidence="3">3.2.1.39</ecNumber>
    </recommendedName>
</protein>
<dbReference type="Pfam" id="PF17652">
    <property type="entry name" value="Glyco_hydro81C"/>
    <property type="match status" value="1"/>
</dbReference>
<evidence type="ECO:0000256" key="2">
    <source>
        <dbReference type="ARBA" id="ARBA00010730"/>
    </source>
</evidence>
<keyword evidence="5" id="KW-0119">Carbohydrate metabolism</keyword>
<dbReference type="GO" id="GO:0052861">
    <property type="term" value="F:endo-1,3(4)-beta-glucanase activity"/>
    <property type="evidence" value="ECO:0007669"/>
    <property type="project" value="InterPro"/>
</dbReference>
<feature type="region of interest" description="Disordered" evidence="9">
    <location>
        <begin position="1"/>
        <end position="33"/>
    </location>
</feature>